<dbReference type="InterPro" id="IPR000629">
    <property type="entry name" value="RNA-helicase_DEAD-box_CS"/>
</dbReference>
<dbReference type="InterPro" id="IPR001650">
    <property type="entry name" value="Helicase_C-like"/>
</dbReference>
<keyword evidence="17" id="KW-1185">Reference proteome</keyword>
<evidence type="ECO:0000256" key="10">
    <source>
        <dbReference type="PROSITE-ProRule" id="PRU00552"/>
    </source>
</evidence>
<evidence type="ECO:0000313" key="17">
    <source>
        <dbReference type="Proteomes" id="UP000199406"/>
    </source>
</evidence>
<dbReference type="Gene3D" id="3.30.70.330">
    <property type="match status" value="1"/>
</dbReference>
<dbReference type="SUPFAM" id="SSF52540">
    <property type="entry name" value="P-loop containing nucleoside triphosphate hydrolases"/>
    <property type="match status" value="1"/>
</dbReference>
<evidence type="ECO:0000259" key="14">
    <source>
        <dbReference type="PROSITE" id="PS51194"/>
    </source>
</evidence>
<evidence type="ECO:0000256" key="7">
    <source>
        <dbReference type="ARBA" id="ARBA00023016"/>
    </source>
</evidence>
<dbReference type="PROSITE" id="PS51195">
    <property type="entry name" value="Q_MOTIF"/>
    <property type="match status" value="1"/>
</dbReference>
<name>A0A1G7NDT2_9ACTN</name>
<dbReference type="Pfam" id="PF25399">
    <property type="entry name" value="DeaD_dimer"/>
    <property type="match status" value="1"/>
</dbReference>
<keyword evidence="5 11" id="KW-0347">Helicase</keyword>
<feature type="domain" description="DEAD-box RNA helicase Q" evidence="15">
    <location>
        <begin position="8"/>
        <end position="36"/>
    </location>
</feature>
<dbReference type="RefSeq" id="WP_091769280.1">
    <property type="nucleotide sequence ID" value="NZ_FNBT01000006.1"/>
</dbReference>
<dbReference type="InterPro" id="IPR057325">
    <property type="entry name" value="DeaD_dimer"/>
</dbReference>
<keyword evidence="6 11" id="KW-0067">ATP-binding</keyword>
<sequence>MNTDQDGPTFAELGLRPELLQALTTLGYEEPTPIQLEAIPLVIDGRDLLGQAATGTGKTAAFSLPVLQHLEAHRSGRAPVALVLVPTRELAVQVSEAFHRYGKDLGARVLPVYGGAPIVRQLRSLEAGVDVVVATPGRALDLLNRGSLRLDEVATVVLDEADEMLDMGFAEDLEAILDATPEQRQTVLFSATMPRRLDALARRHLRDPARITIAREQAAAGSSPRVRQTAYVVPRAAKPAALGRILDIEAPTAAIVFCRTREEVDTLTETLNGRGYRAEPLHGGMSQEQRDKVMARLRSGTADLLVATDVAARGLDIEQLTHVVNYDVPSAPESYVHRIGRVGRAGREGVAITLAEPREHRQLKTIEKVAGATISVQTVPTVADLRARRLDLTRAALRESLLGDELDRFRVVVETLADEFDLMEVALAAVKLAHEAAGGADDDEEIPQVGFRTDRDAGRGPAGPRGERPARRTPGGPTARLFVGLGREAGIRPGDLVGAITGETGLTGRDIGAIEIHQRFALVEVPEPAANEVISSLKATMIKGRKATVRRDKA</sequence>
<evidence type="ECO:0000256" key="6">
    <source>
        <dbReference type="ARBA" id="ARBA00022840"/>
    </source>
</evidence>
<dbReference type="GO" id="GO:0003724">
    <property type="term" value="F:RNA helicase activity"/>
    <property type="evidence" value="ECO:0007669"/>
    <property type="project" value="UniProtKB-EC"/>
</dbReference>
<evidence type="ECO:0000259" key="15">
    <source>
        <dbReference type="PROSITE" id="PS51195"/>
    </source>
</evidence>
<evidence type="ECO:0000256" key="11">
    <source>
        <dbReference type="RuleBase" id="RU000492"/>
    </source>
</evidence>
<evidence type="ECO:0000313" key="16">
    <source>
        <dbReference type="EMBL" id="SDF72194.1"/>
    </source>
</evidence>
<dbReference type="FunFam" id="3.40.50.300:FF:000108">
    <property type="entry name" value="ATP-dependent RNA helicase RhlE"/>
    <property type="match status" value="1"/>
</dbReference>
<dbReference type="Pfam" id="PF03880">
    <property type="entry name" value="DbpA"/>
    <property type="match status" value="1"/>
</dbReference>
<evidence type="ECO:0000256" key="3">
    <source>
        <dbReference type="ARBA" id="ARBA00022741"/>
    </source>
</evidence>
<evidence type="ECO:0000256" key="1">
    <source>
        <dbReference type="ARBA" id="ARBA00012552"/>
    </source>
</evidence>
<evidence type="ECO:0000256" key="8">
    <source>
        <dbReference type="ARBA" id="ARBA00038437"/>
    </source>
</evidence>
<dbReference type="Pfam" id="PF00270">
    <property type="entry name" value="DEAD"/>
    <property type="match status" value="1"/>
</dbReference>
<feature type="short sequence motif" description="Q motif" evidence="10">
    <location>
        <begin position="8"/>
        <end position="36"/>
    </location>
</feature>
<accession>A0A1G7NDT2</accession>
<dbReference type="OrthoDB" id="9805696at2"/>
<dbReference type="STRING" id="1550231.SAMN05660662_3101"/>
<dbReference type="GO" id="GO:0003723">
    <property type="term" value="F:RNA binding"/>
    <property type="evidence" value="ECO:0007669"/>
    <property type="project" value="UniProtKB-ARBA"/>
</dbReference>
<dbReference type="CDD" id="cd12252">
    <property type="entry name" value="RRM_DbpA"/>
    <property type="match status" value="1"/>
</dbReference>
<feature type="region of interest" description="Disordered" evidence="12">
    <location>
        <begin position="438"/>
        <end position="478"/>
    </location>
</feature>
<comment type="similarity">
    <text evidence="8 11">Belongs to the DEAD box helicase family.</text>
</comment>
<dbReference type="InterPro" id="IPR005580">
    <property type="entry name" value="DbpA/CsdA_RNA-bd_dom"/>
</dbReference>
<dbReference type="PANTHER" id="PTHR47959:SF1">
    <property type="entry name" value="ATP-DEPENDENT RNA HELICASE DBPA"/>
    <property type="match status" value="1"/>
</dbReference>
<dbReference type="Pfam" id="PF00271">
    <property type="entry name" value="Helicase_C"/>
    <property type="match status" value="1"/>
</dbReference>
<dbReference type="EMBL" id="FNBT01000006">
    <property type="protein sequence ID" value="SDF72194.1"/>
    <property type="molecule type" value="Genomic_DNA"/>
</dbReference>
<keyword evidence="7" id="KW-0346">Stress response</keyword>
<dbReference type="CDD" id="cd00268">
    <property type="entry name" value="DEADc"/>
    <property type="match status" value="1"/>
</dbReference>
<dbReference type="GO" id="GO:0005524">
    <property type="term" value="F:ATP binding"/>
    <property type="evidence" value="ECO:0007669"/>
    <property type="project" value="UniProtKB-KW"/>
</dbReference>
<feature type="domain" description="Helicase C-terminal" evidence="14">
    <location>
        <begin position="241"/>
        <end position="386"/>
    </location>
</feature>
<feature type="domain" description="Helicase ATP-binding" evidence="13">
    <location>
        <begin position="39"/>
        <end position="211"/>
    </location>
</feature>
<evidence type="ECO:0000256" key="2">
    <source>
        <dbReference type="ARBA" id="ARBA00022490"/>
    </source>
</evidence>
<dbReference type="CDD" id="cd18787">
    <property type="entry name" value="SF2_C_DEAD"/>
    <property type="match status" value="1"/>
</dbReference>
<proteinExistence type="inferred from homology"/>
<dbReference type="InterPro" id="IPR027417">
    <property type="entry name" value="P-loop_NTPase"/>
</dbReference>
<dbReference type="SMART" id="SM00487">
    <property type="entry name" value="DEXDc"/>
    <property type="match status" value="1"/>
</dbReference>
<keyword evidence="2" id="KW-0963">Cytoplasm</keyword>
<dbReference type="PROSITE" id="PS00039">
    <property type="entry name" value="DEAD_ATP_HELICASE"/>
    <property type="match status" value="1"/>
</dbReference>
<protein>
    <recommendedName>
        <fullName evidence="1">RNA helicase</fullName>
        <ecNumber evidence="1">3.6.4.13</ecNumber>
    </recommendedName>
</protein>
<dbReference type="PROSITE" id="PS51194">
    <property type="entry name" value="HELICASE_CTER"/>
    <property type="match status" value="1"/>
</dbReference>
<dbReference type="Proteomes" id="UP000199406">
    <property type="component" value="Unassembled WGS sequence"/>
</dbReference>
<dbReference type="SMART" id="SM00490">
    <property type="entry name" value="HELICc"/>
    <property type="match status" value="1"/>
</dbReference>
<dbReference type="PANTHER" id="PTHR47959">
    <property type="entry name" value="ATP-DEPENDENT RNA HELICASE RHLE-RELATED"/>
    <property type="match status" value="1"/>
</dbReference>
<dbReference type="InterPro" id="IPR012677">
    <property type="entry name" value="Nucleotide-bd_a/b_plait_sf"/>
</dbReference>
<dbReference type="GO" id="GO:0016787">
    <property type="term" value="F:hydrolase activity"/>
    <property type="evidence" value="ECO:0007669"/>
    <property type="project" value="UniProtKB-KW"/>
</dbReference>
<dbReference type="InterPro" id="IPR011545">
    <property type="entry name" value="DEAD/DEAH_box_helicase_dom"/>
</dbReference>
<dbReference type="PROSITE" id="PS51192">
    <property type="entry name" value="HELICASE_ATP_BIND_1"/>
    <property type="match status" value="1"/>
</dbReference>
<dbReference type="GO" id="GO:0005829">
    <property type="term" value="C:cytosol"/>
    <property type="evidence" value="ECO:0007669"/>
    <property type="project" value="TreeGrafter"/>
</dbReference>
<keyword evidence="4 11" id="KW-0378">Hydrolase</keyword>
<dbReference type="Gene3D" id="3.40.50.300">
    <property type="entry name" value="P-loop containing nucleotide triphosphate hydrolases"/>
    <property type="match status" value="2"/>
</dbReference>
<keyword evidence="3 11" id="KW-0547">Nucleotide-binding</keyword>
<evidence type="ECO:0000256" key="9">
    <source>
        <dbReference type="ARBA" id="ARBA00047984"/>
    </source>
</evidence>
<evidence type="ECO:0000259" key="13">
    <source>
        <dbReference type="PROSITE" id="PS51192"/>
    </source>
</evidence>
<evidence type="ECO:0000256" key="12">
    <source>
        <dbReference type="SAM" id="MobiDB-lite"/>
    </source>
</evidence>
<evidence type="ECO:0000256" key="4">
    <source>
        <dbReference type="ARBA" id="ARBA00022801"/>
    </source>
</evidence>
<comment type="catalytic activity">
    <reaction evidence="9">
        <text>ATP + H2O = ADP + phosphate + H(+)</text>
        <dbReference type="Rhea" id="RHEA:13065"/>
        <dbReference type="ChEBI" id="CHEBI:15377"/>
        <dbReference type="ChEBI" id="CHEBI:15378"/>
        <dbReference type="ChEBI" id="CHEBI:30616"/>
        <dbReference type="ChEBI" id="CHEBI:43474"/>
        <dbReference type="ChEBI" id="CHEBI:456216"/>
        <dbReference type="EC" id="3.6.4.13"/>
    </reaction>
</comment>
<evidence type="ECO:0000256" key="5">
    <source>
        <dbReference type="ARBA" id="ARBA00022806"/>
    </source>
</evidence>
<reference evidence="17" key="1">
    <citation type="submission" date="2016-10" db="EMBL/GenBank/DDBJ databases">
        <authorList>
            <person name="Varghese N."/>
            <person name="Submissions S."/>
        </authorList>
    </citation>
    <scope>NUCLEOTIDE SEQUENCE [LARGE SCALE GENOMIC DNA]</scope>
    <source>
        <strain evidence="17">DSM 44268</strain>
    </source>
</reference>
<gene>
    <name evidence="16" type="ORF">SAMN05660662_3101</name>
</gene>
<dbReference type="AlphaFoldDB" id="A0A1G7NDT2"/>
<dbReference type="InterPro" id="IPR014014">
    <property type="entry name" value="RNA_helicase_DEAD_Q_motif"/>
</dbReference>
<organism evidence="16 17">
    <name type="scientific">Blastococcus aurantiacus</name>
    <dbReference type="NCBI Taxonomy" id="1550231"/>
    <lineage>
        <taxon>Bacteria</taxon>
        <taxon>Bacillati</taxon>
        <taxon>Actinomycetota</taxon>
        <taxon>Actinomycetes</taxon>
        <taxon>Geodermatophilales</taxon>
        <taxon>Geodermatophilaceae</taxon>
        <taxon>Blastococcus</taxon>
    </lineage>
</organism>
<dbReference type="EC" id="3.6.4.13" evidence="1"/>
<dbReference type="InterPro" id="IPR050079">
    <property type="entry name" value="DEAD_box_RNA_helicase"/>
</dbReference>
<dbReference type="InterPro" id="IPR014001">
    <property type="entry name" value="Helicase_ATP-bd"/>
</dbReference>
<dbReference type="InterPro" id="IPR044742">
    <property type="entry name" value="DEAD/DEAH_RhlB"/>
</dbReference>